<dbReference type="Proteomes" id="UP001426770">
    <property type="component" value="Unassembled WGS sequence"/>
</dbReference>
<comment type="caution">
    <text evidence="2">The sequence shown here is derived from an EMBL/GenBank/DDBJ whole genome shotgun (WGS) entry which is preliminary data.</text>
</comment>
<name>A0ABP9WJS5_9MICO</name>
<dbReference type="Pfam" id="PF25917">
    <property type="entry name" value="BSH_RND"/>
    <property type="match status" value="1"/>
</dbReference>
<proteinExistence type="predicted"/>
<protein>
    <recommendedName>
        <fullName evidence="1">Multidrug resistance protein MdtA-like barrel-sandwich hybrid domain-containing protein</fullName>
    </recommendedName>
</protein>
<reference evidence="2 3" key="1">
    <citation type="submission" date="2024-02" db="EMBL/GenBank/DDBJ databases">
        <title>Lysinimicrobium sediminis NBRC 112286.</title>
        <authorList>
            <person name="Ichikawa N."/>
            <person name="Katano-Makiyama Y."/>
            <person name="Hidaka K."/>
        </authorList>
    </citation>
    <scope>NUCLEOTIDE SEQUENCE [LARGE SCALE GENOMIC DNA]</scope>
    <source>
        <strain evidence="2 3">NBRC 112286</strain>
    </source>
</reference>
<dbReference type="InterPro" id="IPR058625">
    <property type="entry name" value="MdtA-like_BSH"/>
</dbReference>
<dbReference type="EMBL" id="BAABRR010000006">
    <property type="protein sequence ID" value="GAA5519030.1"/>
    <property type="molecule type" value="Genomic_DNA"/>
</dbReference>
<dbReference type="Gene3D" id="2.40.50.100">
    <property type="match status" value="1"/>
</dbReference>
<evidence type="ECO:0000313" key="3">
    <source>
        <dbReference type="Proteomes" id="UP001426770"/>
    </source>
</evidence>
<keyword evidence="3" id="KW-1185">Reference proteome</keyword>
<dbReference type="SUPFAM" id="SSF111369">
    <property type="entry name" value="HlyD-like secretion proteins"/>
    <property type="match status" value="1"/>
</dbReference>
<organism evidence="2 3">
    <name type="scientific">Demequina sediminis</name>
    <dbReference type="NCBI Taxonomy" id="1930058"/>
    <lineage>
        <taxon>Bacteria</taxon>
        <taxon>Bacillati</taxon>
        <taxon>Actinomycetota</taxon>
        <taxon>Actinomycetes</taxon>
        <taxon>Micrococcales</taxon>
        <taxon>Demequinaceae</taxon>
        <taxon>Demequina</taxon>
    </lineage>
</organism>
<feature type="domain" description="Multidrug resistance protein MdtA-like barrel-sandwich hybrid" evidence="1">
    <location>
        <begin position="45"/>
        <end position="128"/>
    </location>
</feature>
<dbReference type="RefSeq" id="WP_345379370.1">
    <property type="nucleotide sequence ID" value="NZ_BAABRR010000006.1"/>
</dbReference>
<dbReference type="CDD" id="cd06849">
    <property type="entry name" value="lipoyl_domain"/>
    <property type="match status" value="1"/>
</dbReference>
<evidence type="ECO:0000259" key="1">
    <source>
        <dbReference type="Pfam" id="PF25917"/>
    </source>
</evidence>
<evidence type="ECO:0000313" key="2">
    <source>
        <dbReference type="EMBL" id="GAA5519030.1"/>
    </source>
</evidence>
<accession>A0ABP9WJS5</accession>
<sequence length="241" mass="25049">MTWGSRVKLFFGLVAVLVVVAALTVIFNQRQTQVLSSSSQIEAEHVDVGTDYGGLVVERHVAEGDTVAEGDRLFEIESLSLARDVELGLVAGEGAAVDADGTLLVRASVSGTVSALMVDQGAYAGSGGVIATIDRTGSLFATASFILSPRDFARIEDGASVDLRLPDGREITGTIADLSVSTIEGAAHVDVRVDSDALVESDPTGLMRPGTPLEATMHLRDDGVLAGVSDALDDLARRVGL</sequence>
<dbReference type="PANTHER" id="PTHR30469">
    <property type="entry name" value="MULTIDRUG RESISTANCE PROTEIN MDTA"/>
    <property type="match status" value="1"/>
</dbReference>
<gene>
    <name evidence="2" type="ORF">Lsed01_01468</name>
</gene>